<keyword evidence="1" id="KW-0805">Transcription regulation</keyword>
<feature type="domain" description="HTH araC/xylS-type" evidence="4">
    <location>
        <begin position="289"/>
        <end position="387"/>
    </location>
</feature>
<reference evidence="5 6" key="1">
    <citation type="submission" date="2019-06" db="EMBL/GenBank/DDBJ databases">
        <title>Whole genome shotgun sequence of Vibrio comitans NBRC 102076.</title>
        <authorList>
            <person name="Hosoyama A."/>
            <person name="Uohara A."/>
            <person name="Ohji S."/>
            <person name="Ichikawa N."/>
        </authorList>
    </citation>
    <scope>NUCLEOTIDE SEQUENCE [LARGE SCALE GENOMIC DNA]</scope>
    <source>
        <strain evidence="5 6">NBRC 102076</strain>
    </source>
</reference>
<dbReference type="PROSITE" id="PS00041">
    <property type="entry name" value="HTH_ARAC_FAMILY_1"/>
    <property type="match status" value="1"/>
</dbReference>
<organism evidence="5 6">
    <name type="scientific">Vibrio comitans NBRC 102076</name>
    <dbReference type="NCBI Taxonomy" id="1219078"/>
    <lineage>
        <taxon>Bacteria</taxon>
        <taxon>Pseudomonadati</taxon>
        <taxon>Pseudomonadota</taxon>
        <taxon>Gammaproteobacteria</taxon>
        <taxon>Vibrionales</taxon>
        <taxon>Vibrionaceae</taxon>
        <taxon>Vibrio</taxon>
    </lineage>
</organism>
<dbReference type="Pfam" id="PF12833">
    <property type="entry name" value="HTH_18"/>
    <property type="match status" value="1"/>
</dbReference>
<dbReference type="InterPro" id="IPR018062">
    <property type="entry name" value="HTH_AraC-typ_CS"/>
</dbReference>
<dbReference type="AlphaFoldDB" id="A0A4Y3IQS9"/>
<dbReference type="Gene3D" id="1.10.10.60">
    <property type="entry name" value="Homeodomain-like"/>
    <property type="match status" value="2"/>
</dbReference>
<evidence type="ECO:0000256" key="2">
    <source>
        <dbReference type="ARBA" id="ARBA00023125"/>
    </source>
</evidence>
<comment type="caution">
    <text evidence="5">The sequence shown here is derived from an EMBL/GenBank/DDBJ whole genome shotgun (WGS) entry which is preliminary data.</text>
</comment>
<dbReference type="PANTHER" id="PTHR43280:SF2">
    <property type="entry name" value="HTH-TYPE TRANSCRIPTIONAL REGULATOR EXSA"/>
    <property type="match status" value="1"/>
</dbReference>
<name>A0A4Y3IQS9_9VIBR</name>
<dbReference type="SUPFAM" id="SSF46689">
    <property type="entry name" value="Homeodomain-like"/>
    <property type="match status" value="2"/>
</dbReference>
<protein>
    <recommendedName>
        <fullName evidence="4">HTH araC/xylS-type domain-containing protein</fullName>
    </recommendedName>
</protein>
<dbReference type="GO" id="GO:0003700">
    <property type="term" value="F:DNA-binding transcription factor activity"/>
    <property type="evidence" value="ECO:0007669"/>
    <property type="project" value="InterPro"/>
</dbReference>
<evidence type="ECO:0000259" key="4">
    <source>
        <dbReference type="PROSITE" id="PS01124"/>
    </source>
</evidence>
<dbReference type="PANTHER" id="PTHR43280">
    <property type="entry name" value="ARAC-FAMILY TRANSCRIPTIONAL REGULATOR"/>
    <property type="match status" value="1"/>
</dbReference>
<dbReference type="SMART" id="SM00342">
    <property type="entry name" value="HTH_ARAC"/>
    <property type="match status" value="1"/>
</dbReference>
<keyword evidence="3" id="KW-0804">Transcription</keyword>
<accession>A0A4Y3IQS9</accession>
<dbReference type="InterPro" id="IPR009057">
    <property type="entry name" value="Homeodomain-like_sf"/>
</dbReference>
<evidence type="ECO:0000256" key="3">
    <source>
        <dbReference type="ARBA" id="ARBA00023163"/>
    </source>
</evidence>
<dbReference type="InterPro" id="IPR018060">
    <property type="entry name" value="HTH_AraC"/>
</dbReference>
<dbReference type="GO" id="GO:0043565">
    <property type="term" value="F:sequence-specific DNA binding"/>
    <property type="evidence" value="ECO:0007669"/>
    <property type="project" value="InterPro"/>
</dbReference>
<sequence>MELVQSLTNIELRISSVKLGFDELNLTNQPQFIVHEANQLLKQLEQMPEQHKVRLLEGWFDSYYLGIHWHEVAYVYGPFCIEKYGKGVDYSNALNYLDLDLESQLLLESYLDHRAVFEPTKLKGLGKMLGSFLTSKEIEVQTCSKPSNRGLNEKPDLGEELDKFSKASRLELRFEIEKRWTKAISMGDEQTYLRILEENVDRLRMPTRVKSSLQDRKYLAVSSNSIAARAAIAGGVSLQIVEALSIQHVREIEGCNSSKDIETLSYKIPLNYCKLVQRYNLRQHSPLIRLAIEKMRSNLSNKVSLTKIASQLDVTPEHLARQFKKETGHTVSKYTNRLKIQESLPFLAGKQLTVDALAEQLGFCSSAYFRKVFKDIMGSTPTQYANQSVND</sequence>
<dbReference type="Proteomes" id="UP000318242">
    <property type="component" value="Unassembled WGS sequence"/>
</dbReference>
<gene>
    <name evidence="5" type="ORF">VCO01S_23710</name>
</gene>
<keyword evidence="6" id="KW-1185">Reference proteome</keyword>
<dbReference type="EMBL" id="BJLH01000010">
    <property type="protein sequence ID" value="GEA61178.1"/>
    <property type="molecule type" value="Genomic_DNA"/>
</dbReference>
<evidence type="ECO:0000313" key="6">
    <source>
        <dbReference type="Proteomes" id="UP000318242"/>
    </source>
</evidence>
<keyword evidence="2" id="KW-0238">DNA-binding</keyword>
<dbReference type="PROSITE" id="PS01124">
    <property type="entry name" value="HTH_ARAC_FAMILY_2"/>
    <property type="match status" value="1"/>
</dbReference>
<proteinExistence type="predicted"/>
<evidence type="ECO:0000256" key="1">
    <source>
        <dbReference type="ARBA" id="ARBA00023015"/>
    </source>
</evidence>
<evidence type="ECO:0000313" key="5">
    <source>
        <dbReference type="EMBL" id="GEA61178.1"/>
    </source>
</evidence>